<organism evidence="3 4">
    <name type="scientific">Phaedon cochleariae</name>
    <name type="common">Mustard beetle</name>
    <dbReference type="NCBI Taxonomy" id="80249"/>
    <lineage>
        <taxon>Eukaryota</taxon>
        <taxon>Metazoa</taxon>
        <taxon>Ecdysozoa</taxon>
        <taxon>Arthropoda</taxon>
        <taxon>Hexapoda</taxon>
        <taxon>Insecta</taxon>
        <taxon>Pterygota</taxon>
        <taxon>Neoptera</taxon>
        <taxon>Endopterygota</taxon>
        <taxon>Coleoptera</taxon>
        <taxon>Polyphaga</taxon>
        <taxon>Cucujiformia</taxon>
        <taxon>Chrysomeloidea</taxon>
        <taxon>Chrysomelidae</taxon>
        <taxon>Chrysomelinae</taxon>
        <taxon>Chrysomelini</taxon>
        <taxon>Phaedon</taxon>
    </lineage>
</organism>
<accession>A0A9N9SJG7</accession>
<dbReference type="Proteomes" id="UP001153737">
    <property type="component" value="Chromosome 5"/>
</dbReference>
<dbReference type="OrthoDB" id="6780253at2759"/>
<dbReference type="EMBL" id="OU896711">
    <property type="protein sequence ID" value="CAG9822052.1"/>
    <property type="molecule type" value="Genomic_DNA"/>
</dbReference>
<proteinExistence type="predicted"/>
<reference evidence="3" key="1">
    <citation type="submission" date="2022-01" db="EMBL/GenBank/DDBJ databases">
        <authorList>
            <person name="King R."/>
        </authorList>
    </citation>
    <scope>NUCLEOTIDE SEQUENCE</scope>
</reference>
<feature type="compositionally biased region" description="Basic residues" evidence="2">
    <location>
        <begin position="244"/>
        <end position="253"/>
    </location>
</feature>
<name>A0A9N9SJG7_PHACE</name>
<keyword evidence="4" id="KW-1185">Reference proteome</keyword>
<dbReference type="AlphaFoldDB" id="A0A9N9SJG7"/>
<reference evidence="3" key="2">
    <citation type="submission" date="2022-10" db="EMBL/GenBank/DDBJ databases">
        <authorList>
            <consortium name="ENA_rothamsted_submissions"/>
            <consortium name="culmorum"/>
            <person name="King R."/>
        </authorList>
    </citation>
    <scope>NUCLEOTIDE SEQUENCE</scope>
</reference>
<keyword evidence="1" id="KW-0175">Coiled coil</keyword>
<feature type="coiled-coil region" evidence="1">
    <location>
        <begin position="28"/>
        <end position="55"/>
    </location>
</feature>
<feature type="region of interest" description="Disordered" evidence="2">
    <location>
        <begin position="189"/>
        <end position="260"/>
    </location>
</feature>
<evidence type="ECO:0000256" key="2">
    <source>
        <dbReference type="SAM" id="MobiDB-lite"/>
    </source>
</evidence>
<feature type="coiled-coil region" evidence="1">
    <location>
        <begin position="150"/>
        <end position="177"/>
    </location>
</feature>
<sequence>MTNVTLDDIKTLLKEQTVELKNEIKTNVKHIHQNIEQTIKKLEIVEKQCIFLERKIRRNDIIIFGLDLQDTNLPKATLLKLNELLGLKLKLNDINNVYKLHKKPNSPIKVEFISFLKKLEIYQNKEKLRNFKELKISISNDLCHRDQEDQKILRQHLEQAREENKTARIRGNKIEIEGNWFTVEDLKENESDVKTDSAEDSDPDSEEAKIEENTTSETKQRTKKAEATEVKKRKKSNSSPKEKRITRKKKKKFMINYCHN</sequence>
<gene>
    <name evidence="3" type="ORF">PHAECO_LOCUS9466</name>
</gene>
<evidence type="ECO:0000256" key="1">
    <source>
        <dbReference type="SAM" id="Coils"/>
    </source>
</evidence>
<evidence type="ECO:0000313" key="3">
    <source>
        <dbReference type="EMBL" id="CAG9822052.1"/>
    </source>
</evidence>
<feature type="compositionally biased region" description="Basic and acidic residues" evidence="2">
    <location>
        <begin position="206"/>
        <end position="230"/>
    </location>
</feature>
<protein>
    <submittedName>
        <fullName evidence="3">Uncharacterized protein</fullName>
    </submittedName>
</protein>
<evidence type="ECO:0000313" key="4">
    <source>
        <dbReference type="Proteomes" id="UP001153737"/>
    </source>
</evidence>